<dbReference type="InterPro" id="IPR012338">
    <property type="entry name" value="Beta-lactam/transpept-like"/>
</dbReference>
<feature type="chain" id="PRO_5041425970" evidence="1">
    <location>
        <begin position="30"/>
        <end position="539"/>
    </location>
</feature>
<dbReference type="SUPFAM" id="SSF56601">
    <property type="entry name" value="beta-lactamase/transpeptidase-like"/>
    <property type="match status" value="1"/>
</dbReference>
<evidence type="ECO:0000259" key="3">
    <source>
        <dbReference type="Pfam" id="PF11954"/>
    </source>
</evidence>
<dbReference type="InterPro" id="IPR021860">
    <property type="entry name" value="Peptidase_S12_Pab87-rel_C"/>
</dbReference>
<dbReference type="Pfam" id="PF00144">
    <property type="entry name" value="Beta-lactamase"/>
    <property type="match status" value="1"/>
</dbReference>
<dbReference type="GO" id="GO:0016787">
    <property type="term" value="F:hydrolase activity"/>
    <property type="evidence" value="ECO:0007669"/>
    <property type="project" value="UniProtKB-KW"/>
</dbReference>
<feature type="domain" description="Peptidase S12 Pab87-related C-terminal" evidence="3">
    <location>
        <begin position="428"/>
        <end position="516"/>
    </location>
</feature>
<dbReference type="PANTHER" id="PTHR46825:SF15">
    <property type="entry name" value="BETA-LACTAMASE-RELATED DOMAIN-CONTAINING PROTEIN"/>
    <property type="match status" value="1"/>
</dbReference>
<dbReference type="PROSITE" id="PS51318">
    <property type="entry name" value="TAT"/>
    <property type="match status" value="1"/>
</dbReference>
<name>A0AA46YKJ9_9ACTN</name>
<reference evidence="4" key="1">
    <citation type="submission" date="2022-01" db="EMBL/GenBank/DDBJ databases">
        <title>Nocardioidaceae gen. sp. A5X3R13.</title>
        <authorList>
            <person name="Lopez Marin M.A."/>
            <person name="Uhlik O."/>
        </authorList>
    </citation>
    <scope>NUCLEOTIDE SEQUENCE</scope>
    <source>
        <strain evidence="4">A5X3R13</strain>
    </source>
</reference>
<organism evidence="4 5">
    <name type="scientific">Solicola gregarius</name>
    <dbReference type="NCBI Taxonomy" id="2908642"/>
    <lineage>
        <taxon>Bacteria</taxon>
        <taxon>Bacillati</taxon>
        <taxon>Actinomycetota</taxon>
        <taxon>Actinomycetes</taxon>
        <taxon>Propionibacteriales</taxon>
        <taxon>Nocardioidaceae</taxon>
        <taxon>Solicola</taxon>
    </lineage>
</organism>
<keyword evidence="5" id="KW-1185">Reference proteome</keyword>
<dbReference type="Proteomes" id="UP001164390">
    <property type="component" value="Chromosome"/>
</dbReference>
<feature type="domain" description="Beta-lactamase-related" evidence="2">
    <location>
        <begin position="57"/>
        <end position="396"/>
    </location>
</feature>
<gene>
    <name evidence="4" type="ORF">L0C25_01865</name>
</gene>
<dbReference type="Gene3D" id="3.40.710.10">
    <property type="entry name" value="DD-peptidase/beta-lactamase superfamily"/>
    <property type="match status" value="1"/>
</dbReference>
<protein>
    <submittedName>
        <fullName evidence="4">Serine hydrolase</fullName>
    </submittedName>
</protein>
<dbReference type="PANTHER" id="PTHR46825">
    <property type="entry name" value="D-ALANYL-D-ALANINE-CARBOXYPEPTIDASE/ENDOPEPTIDASE AMPH"/>
    <property type="match status" value="1"/>
</dbReference>
<evidence type="ECO:0000313" key="4">
    <source>
        <dbReference type="EMBL" id="UYM05850.1"/>
    </source>
</evidence>
<sequence>MRERSTSSRRRTAIVGVVAAATAIGSAAAGGTNASAVPETAAADSRPDRVERAIDQLDGLAEELMAKSDIPGMAVAVVYQGEQVYAKGFGVRREGSPATVNPNTVFQLASVSKSLAATVVAHEVTHKSVGWHTPVVRNLPGFRLADRYVSKHVTIGDMFSHRSGLPGLSGNLLEDIGYARGSILKRLRLQPLNPFRSTYAYSNYGLTAGAQSVAKAAGTDWATLSRRVLYRPLGMDSTSSRFADFVRRPNRARGHVEVDGRYVAKYLRDADPESPAGGASSNVNDISTWLEMLLANGTYEDTTITSPKALLPALTPQSVSSPPSDPSAHPGFYGYGFNVGVNQAGHTQFSHSGAFYLGTGTNYVAIPDLDLAIVTLTNATPTGVAETLNAEFADLAQFGSIQRPWWKLYSAALGAESDPVGSLVGHHPPAHPAPAQRLADYTGTYNSPYVGPMDVEKASGRLRIRLGPDSMTFVLRHWDGNRFVYTPRGENAPLGSISKVTFQHFRRGRPAQVTVEWFNKDENGSTNGLGVFHRRTGRP</sequence>
<dbReference type="InterPro" id="IPR050491">
    <property type="entry name" value="AmpC-like"/>
</dbReference>
<keyword evidence="1" id="KW-0732">Signal</keyword>
<evidence type="ECO:0000256" key="1">
    <source>
        <dbReference type="SAM" id="SignalP"/>
    </source>
</evidence>
<dbReference type="KEGG" id="sgrg:L0C25_01865"/>
<dbReference type="Pfam" id="PF11954">
    <property type="entry name" value="DUF3471"/>
    <property type="match status" value="1"/>
</dbReference>
<dbReference type="Gene3D" id="2.40.128.600">
    <property type="match status" value="1"/>
</dbReference>
<evidence type="ECO:0000259" key="2">
    <source>
        <dbReference type="Pfam" id="PF00144"/>
    </source>
</evidence>
<keyword evidence="4" id="KW-0378">Hydrolase</keyword>
<dbReference type="RefSeq" id="WP_271634682.1">
    <property type="nucleotide sequence ID" value="NZ_CP094970.1"/>
</dbReference>
<evidence type="ECO:0000313" key="5">
    <source>
        <dbReference type="Proteomes" id="UP001164390"/>
    </source>
</evidence>
<dbReference type="InterPro" id="IPR001466">
    <property type="entry name" value="Beta-lactam-related"/>
</dbReference>
<accession>A0AA46YKJ9</accession>
<dbReference type="EMBL" id="CP094970">
    <property type="protein sequence ID" value="UYM05850.1"/>
    <property type="molecule type" value="Genomic_DNA"/>
</dbReference>
<dbReference type="InterPro" id="IPR006311">
    <property type="entry name" value="TAT_signal"/>
</dbReference>
<feature type="signal peptide" evidence="1">
    <location>
        <begin position="1"/>
        <end position="29"/>
    </location>
</feature>
<proteinExistence type="predicted"/>
<dbReference type="AlphaFoldDB" id="A0AA46YKJ9"/>